<feature type="chain" id="PRO_5047173790" description="Lipoprotein" evidence="1">
    <location>
        <begin position="21"/>
        <end position="233"/>
    </location>
</feature>
<dbReference type="EMBL" id="JAIRAU010000008">
    <property type="protein sequence ID" value="MBZ5709769.1"/>
    <property type="molecule type" value="Genomic_DNA"/>
</dbReference>
<evidence type="ECO:0000313" key="2">
    <source>
        <dbReference type="EMBL" id="MBZ5709769.1"/>
    </source>
</evidence>
<feature type="signal peptide" evidence="1">
    <location>
        <begin position="1"/>
        <end position="20"/>
    </location>
</feature>
<sequence length="233" mass="23556">MSWTRAPFALCLALALGAAACGLGPEVDRSGASAGTLTAPGGESIGPCAAPQFADGGGPGTLVQCEGQLAESYFYYDQCKLACGHPVKQTIEPVVFPGDDEVGACCEAGASAEALKATCKSDCAHGACLGAIARFDELLADPATTAPCGGLAGCKARVIESLTHYKNYLVAHFAACVQAVVDDELFTLGEPPCGPFAGCLKTGSLELHCQISAVHADVVPAPVCEEAPNQPPG</sequence>
<dbReference type="RefSeq" id="WP_224191535.1">
    <property type="nucleotide sequence ID" value="NZ_JAIRAU010000008.1"/>
</dbReference>
<comment type="caution">
    <text evidence="2">The sequence shown here is derived from an EMBL/GenBank/DDBJ whole genome shotgun (WGS) entry which is preliminary data.</text>
</comment>
<evidence type="ECO:0000313" key="3">
    <source>
        <dbReference type="Proteomes" id="UP001139031"/>
    </source>
</evidence>
<dbReference type="Proteomes" id="UP001139031">
    <property type="component" value="Unassembled WGS sequence"/>
</dbReference>
<gene>
    <name evidence="2" type="ORF">K7C98_10935</name>
</gene>
<evidence type="ECO:0000256" key="1">
    <source>
        <dbReference type="SAM" id="SignalP"/>
    </source>
</evidence>
<evidence type="ECO:0008006" key="4">
    <source>
        <dbReference type="Google" id="ProtNLM"/>
    </source>
</evidence>
<reference evidence="2" key="1">
    <citation type="submission" date="2021-08" db="EMBL/GenBank/DDBJ databases">
        <authorList>
            <person name="Stevens D.C."/>
        </authorList>
    </citation>
    <scope>NUCLEOTIDE SEQUENCE</scope>
    <source>
        <strain evidence="2">DSM 53165</strain>
    </source>
</reference>
<accession>A0ABS7TNG7</accession>
<keyword evidence="3" id="KW-1185">Reference proteome</keyword>
<dbReference type="PROSITE" id="PS51257">
    <property type="entry name" value="PROKAR_LIPOPROTEIN"/>
    <property type="match status" value="1"/>
</dbReference>
<proteinExistence type="predicted"/>
<organism evidence="2 3">
    <name type="scientific">Nannocystis pusilla</name>
    <dbReference type="NCBI Taxonomy" id="889268"/>
    <lineage>
        <taxon>Bacteria</taxon>
        <taxon>Pseudomonadati</taxon>
        <taxon>Myxococcota</taxon>
        <taxon>Polyangia</taxon>
        <taxon>Nannocystales</taxon>
        <taxon>Nannocystaceae</taxon>
        <taxon>Nannocystis</taxon>
    </lineage>
</organism>
<protein>
    <recommendedName>
        <fullName evidence="4">Lipoprotein</fullName>
    </recommendedName>
</protein>
<keyword evidence="1" id="KW-0732">Signal</keyword>
<name>A0ABS7TNG7_9BACT</name>